<dbReference type="CDD" id="cd06307">
    <property type="entry name" value="PBP1_sugar_binding"/>
    <property type="match status" value="1"/>
</dbReference>
<comment type="caution">
    <text evidence="6">The sequence shown here is derived from an EMBL/GenBank/DDBJ whole genome shotgun (WGS) entry which is preliminary data.</text>
</comment>
<dbReference type="Pfam" id="PF13407">
    <property type="entry name" value="Peripla_BP_4"/>
    <property type="match status" value="1"/>
</dbReference>
<name>A0ABR7EHR7_9FIRM</name>
<protein>
    <submittedName>
        <fullName evidence="6">Substrate-binding domain-containing protein</fullName>
    </submittedName>
</protein>
<dbReference type="PANTHER" id="PTHR30036">
    <property type="entry name" value="D-XYLOSE-BINDING PERIPLASMIC PROTEIN"/>
    <property type="match status" value="1"/>
</dbReference>
<evidence type="ECO:0000256" key="1">
    <source>
        <dbReference type="ARBA" id="ARBA00004196"/>
    </source>
</evidence>
<dbReference type="PANTHER" id="PTHR30036:SF7">
    <property type="entry name" value="ABC TRANSPORTER PERIPLASMIC-BINDING PROTEIN YPHF"/>
    <property type="match status" value="1"/>
</dbReference>
<evidence type="ECO:0000313" key="6">
    <source>
        <dbReference type="EMBL" id="MBC5649312.1"/>
    </source>
</evidence>
<comment type="subcellular location">
    <subcellularLocation>
        <location evidence="1">Cell envelope</location>
    </subcellularLocation>
</comment>
<evidence type="ECO:0000256" key="3">
    <source>
        <dbReference type="SAM" id="MobiDB-lite"/>
    </source>
</evidence>
<reference evidence="6 7" key="1">
    <citation type="submission" date="2020-08" db="EMBL/GenBank/DDBJ databases">
        <title>Genome public.</title>
        <authorList>
            <person name="Liu C."/>
            <person name="Sun Q."/>
        </authorList>
    </citation>
    <scope>NUCLEOTIDE SEQUENCE [LARGE SCALE GENOMIC DNA]</scope>
    <source>
        <strain evidence="6 7">NSJ-35</strain>
    </source>
</reference>
<gene>
    <name evidence="6" type="ORF">H8S18_13275</name>
</gene>
<feature type="signal peptide" evidence="4">
    <location>
        <begin position="1"/>
        <end position="22"/>
    </location>
</feature>
<organism evidence="6 7">
    <name type="scientific">Christensenella tenuis</name>
    <dbReference type="NCBI Taxonomy" id="2763033"/>
    <lineage>
        <taxon>Bacteria</taxon>
        <taxon>Bacillati</taxon>
        <taxon>Bacillota</taxon>
        <taxon>Clostridia</taxon>
        <taxon>Christensenellales</taxon>
        <taxon>Christensenellaceae</taxon>
        <taxon>Christensenella</taxon>
    </lineage>
</organism>
<evidence type="ECO:0000256" key="2">
    <source>
        <dbReference type="ARBA" id="ARBA00007639"/>
    </source>
</evidence>
<dbReference type="SUPFAM" id="SSF53822">
    <property type="entry name" value="Periplasmic binding protein-like I"/>
    <property type="match status" value="1"/>
</dbReference>
<evidence type="ECO:0000256" key="4">
    <source>
        <dbReference type="SAM" id="SignalP"/>
    </source>
</evidence>
<feature type="chain" id="PRO_5046383183" evidence="4">
    <location>
        <begin position="23"/>
        <end position="385"/>
    </location>
</feature>
<dbReference type="EMBL" id="JACOON010000007">
    <property type="protein sequence ID" value="MBC5649312.1"/>
    <property type="molecule type" value="Genomic_DNA"/>
</dbReference>
<dbReference type="RefSeq" id="WP_186858750.1">
    <property type="nucleotide sequence ID" value="NZ_JACOON010000007.1"/>
</dbReference>
<accession>A0ABR7EHR7</accession>
<evidence type="ECO:0000313" key="7">
    <source>
        <dbReference type="Proteomes" id="UP000606889"/>
    </source>
</evidence>
<feature type="domain" description="Periplasmic binding protein" evidence="5">
    <location>
        <begin position="112"/>
        <end position="341"/>
    </location>
</feature>
<dbReference type="InterPro" id="IPR050555">
    <property type="entry name" value="Bact_Solute-Bind_Prot2"/>
</dbReference>
<evidence type="ECO:0000259" key="5">
    <source>
        <dbReference type="Pfam" id="PF13407"/>
    </source>
</evidence>
<sequence length="385" mass="40562">MRKTKKTVALLCAVLLLVFALAACSGSGTGTAASADGSQSAAAPAESESTGEESAAPAESAADAGTIIEGAKVDLDRISVEAVENTEGKEIKIASLCIPYGPFWLEVVSGIESAKALLAQEGYNAQVDIITFEDMNAQAMSDAIETCIVQQYDVITLFGASDTLIPAIDKATAAGIHVYTYNTDTTEPSTRVAFVGQDLYAAGQKSADLMAELLDEKGKVGIITGLFSLSSHELRRTGMEDELAEKYPDITVIPAVECNDNDDVAYTVAKDLITANPDMNGILVTASGQIGVAQAIRDLGLQGELKMVCFDYQDAIVDGLRDNTIQATIAQGPFDQGANPIIYGYNYCITGTPEVEGNAFTALDVITPENVDEYLDKIGYVYGNG</sequence>
<dbReference type="InterPro" id="IPR028082">
    <property type="entry name" value="Peripla_BP_I"/>
</dbReference>
<proteinExistence type="inferred from homology"/>
<dbReference type="Proteomes" id="UP000606889">
    <property type="component" value="Unassembled WGS sequence"/>
</dbReference>
<keyword evidence="7" id="KW-1185">Reference proteome</keyword>
<keyword evidence="4" id="KW-0732">Signal</keyword>
<dbReference type="InterPro" id="IPR025997">
    <property type="entry name" value="SBP_2_dom"/>
</dbReference>
<dbReference type="PROSITE" id="PS51257">
    <property type="entry name" value="PROKAR_LIPOPROTEIN"/>
    <property type="match status" value="1"/>
</dbReference>
<dbReference type="Gene3D" id="3.40.50.2300">
    <property type="match status" value="2"/>
</dbReference>
<feature type="region of interest" description="Disordered" evidence="3">
    <location>
        <begin position="33"/>
        <end position="61"/>
    </location>
</feature>
<comment type="similarity">
    <text evidence="2">Belongs to the bacterial solute-binding protein 2 family.</text>
</comment>